<keyword evidence="3" id="KW-1003">Cell membrane</keyword>
<dbReference type="AlphaFoldDB" id="A0A379KI18"/>
<evidence type="ECO:0000256" key="3">
    <source>
        <dbReference type="ARBA" id="ARBA00022475"/>
    </source>
</evidence>
<feature type="transmembrane region" description="Helical" evidence="8">
    <location>
        <begin position="257"/>
        <end position="276"/>
    </location>
</feature>
<evidence type="ECO:0000256" key="1">
    <source>
        <dbReference type="ARBA" id="ARBA00004651"/>
    </source>
</evidence>
<keyword evidence="5" id="KW-0769">Symport</keyword>
<feature type="transmembrane region" description="Helical" evidence="8">
    <location>
        <begin position="467"/>
        <end position="485"/>
    </location>
</feature>
<dbReference type="CDD" id="cd17367">
    <property type="entry name" value="MFS_KgtP"/>
    <property type="match status" value="1"/>
</dbReference>
<evidence type="ECO:0000259" key="9">
    <source>
        <dbReference type="PROSITE" id="PS50850"/>
    </source>
</evidence>
<feature type="transmembrane region" description="Helical" evidence="8">
    <location>
        <begin position="100"/>
        <end position="118"/>
    </location>
</feature>
<dbReference type="InterPro" id="IPR005829">
    <property type="entry name" value="Sugar_transporter_CS"/>
</dbReference>
<feature type="transmembrane region" description="Helical" evidence="8">
    <location>
        <begin position="434"/>
        <end position="455"/>
    </location>
</feature>
<accession>A0A379KI18</accession>
<dbReference type="FunFam" id="1.20.1250.20:FF:000001">
    <property type="entry name" value="Dicarboxylate MFS transporter"/>
    <property type="match status" value="1"/>
</dbReference>
<dbReference type="InterPro" id="IPR020846">
    <property type="entry name" value="MFS_dom"/>
</dbReference>
<dbReference type="InterPro" id="IPR051084">
    <property type="entry name" value="H+-coupled_symporters"/>
</dbReference>
<feature type="transmembrane region" description="Helical" evidence="8">
    <location>
        <begin position="124"/>
        <end position="144"/>
    </location>
</feature>
<dbReference type="InterPro" id="IPR005828">
    <property type="entry name" value="MFS_sugar_transport-like"/>
</dbReference>
<dbReference type="FunFam" id="1.20.1250.20:FF:000300">
    <property type="entry name" value="Dicarboxylate MFS transporter"/>
    <property type="match status" value="1"/>
</dbReference>
<dbReference type="Pfam" id="PF00083">
    <property type="entry name" value="Sugar_tr"/>
    <property type="match status" value="1"/>
</dbReference>
<feature type="transmembrane region" description="Helical" evidence="8">
    <location>
        <begin position="373"/>
        <end position="392"/>
    </location>
</feature>
<organism evidence="10 11">
    <name type="scientific">Pseudomonas putida</name>
    <name type="common">Arthrobacter siderocapsulatus</name>
    <dbReference type="NCBI Taxonomy" id="303"/>
    <lineage>
        <taxon>Bacteria</taxon>
        <taxon>Pseudomonadati</taxon>
        <taxon>Pseudomonadota</taxon>
        <taxon>Gammaproteobacteria</taxon>
        <taxon>Pseudomonadales</taxon>
        <taxon>Pseudomonadaceae</taxon>
        <taxon>Pseudomonas</taxon>
    </lineage>
</organism>
<dbReference type="GO" id="GO:0015293">
    <property type="term" value="F:symporter activity"/>
    <property type="evidence" value="ECO:0007669"/>
    <property type="project" value="UniProtKB-KW"/>
</dbReference>
<dbReference type="PROSITE" id="PS00216">
    <property type="entry name" value="SUGAR_TRANSPORT_1"/>
    <property type="match status" value="1"/>
</dbReference>
<dbReference type="PANTHER" id="PTHR43528:SF5">
    <property type="entry name" value="PROLINE_BETAINE TRANSPORTER"/>
    <property type="match status" value="1"/>
</dbReference>
<sequence>MQTAAGQRQRGFHASCSSVNGATRPQMNHHAPVWHTFCNLAGKLRFGALHKNNEKVSLMDNATSLPTGAAVAPAAERTTASRLKSIFSGSIGNMVEWYDWYVYAAFSLYFAKAFFPAGDSTAQLLNTAAIFAVGFLMRPIGGWLMGLYADRKGRKAALMASVLLMCAGSLVIALTPGYETIGVAAPVLLVIARLLQGLSVGGEYGTSATYLSEMASKERRGFFSSFQYVTLISGQLIALAVLIVLQQTLTTEQLYAWGWRVPFVIGALCAVVALYLRRGMEETASFTKKEKAKESLMRTLMRHPKELMTVVGLTMGGTLAFYTYTTYMQKYLVNTVGMSISDSTTISAATLFLFMCLQPIIGGLSDKIGRRPILIAFGVLGTLFTVPILSTLHTIESWWGAFFLIMAALIIVSGYTSINAVVKAELFPTEIRALGVGLPYALTVSIFGGTAEYVALWFKSAGMESGFYWYVTACIACSLLVYATMKDTKQHSRITTD</sequence>
<reference evidence="10 11" key="1">
    <citation type="submission" date="2018-06" db="EMBL/GenBank/DDBJ databases">
        <authorList>
            <consortium name="Pathogen Informatics"/>
            <person name="Doyle S."/>
        </authorList>
    </citation>
    <scope>NUCLEOTIDE SEQUENCE [LARGE SCALE GENOMIC DNA]</scope>
    <source>
        <strain evidence="10 11">NCTC7914</strain>
    </source>
</reference>
<dbReference type="NCBIfam" id="NF007710">
    <property type="entry name" value="PRK10406.1"/>
    <property type="match status" value="1"/>
</dbReference>
<evidence type="ECO:0000256" key="8">
    <source>
        <dbReference type="SAM" id="Phobius"/>
    </source>
</evidence>
<feature type="transmembrane region" description="Helical" evidence="8">
    <location>
        <begin position="398"/>
        <end position="422"/>
    </location>
</feature>
<protein>
    <submittedName>
        <fullName evidence="10">Major facilitator superfamily metabolite/H symporter</fullName>
    </submittedName>
</protein>
<evidence type="ECO:0000256" key="5">
    <source>
        <dbReference type="ARBA" id="ARBA00022847"/>
    </source>
</evidence>
<keyword evidence="6 8" id="KW-1133">Transmembrane helix</keyword>
<evidence type="ECO:0000313" key="11">
    <source>
        <dbReference type="Proteomes" id="UP000254602"/>
    </source>
</evidence>
<evidence type="ECO:0000256" key="6">
    <source>
        <dbReference type="ARBA" id="ARBA00022989"/>
    </source>
</evidence>
<feature type="domain" description="Major facilitator superfamily (MFS) profile" evidence="9">
    <location>
        <begin position="85"/>
        <end position="489"/>
    </location>
</feature>
<dbReference type="GO" id="GO:0005886">
    <property type="term" value="C:plasma membrane"/>
    <property type="evidence" value="ECO:0007669"/>
    <property type="project" value="UniProtKB-SubCell"/>
</dbReference>
<dbReference type="PROSITE" id="PS00217">
    <property type="entry name" value="SUGAR_TRANSPORT_2"/>
    <property type="match status" value="1"/>
</dbReference>
<dbReference type="PANTHER" id="PTHR43528">
    <property type="entry name" value="ALPHA-KETOGLUTARATE PERMEASE"/>
    <property type="match status" value="1"/>
</dbReference>
<evidence type="ECO:0000256" key="7">
    <source>
        <dbReference type="ARBA" id="ARBA00023136"/>
    </source>
</evidence>
<evidence type="ECO:0000256" key="4">
    <source>
        <dbReference type="ARBA" id="ARBA00022692"/>
    </source>
</evidence>
<name>A0A379KI18_PSEPU</name>
<gene>
    <name evidence="10" type="primary">kgtP_1</name>
    <name evidence="10" type="ORF">NCTC7914_01706</name>
</gene>
<feature type="transmembrane region" description="Helical" evidence="8">
    <location>
        <begin position="222"/>
        <end position="245"/>
    </location>
</feature>
<evidence type="ECO:0000256" key="2">
    <source>
        <dbReference type="ARBA" id="ARBA00022448"/>
    </source>
</evidence>
<dbReference type="SUPFAM" id="SSF103473">
    <property type="entry name" value="MFS general substrate transporter"/>
    <property type="match status" value="1"/>
</dbReference>
<feature type="transmembrane region" description="Helical" evidence="8">
    <location>
        <begin position="181"/>
        <end position="201"/>
    </location>
</feature>
<dbReference type="InterPro" id="IPR036259">
    <property type="entry name" value="MFS_trans_sf"/>
</dbReference>
<feature type="transmembrane region" description="Helical" evidence="8">
    <location>
        <begin position="156"/>
        <end position="175"/>
    </location>
</feature>
<feature type="transmembrane region" description="Helical" evidence="8">
    <location>
        <begin position="344"/>
        <end position="361"/>
    </location>
</feature>
<dbReference type="PROSITE" id="PS50850">
    <property type="entry name" value="MFS"/>
    <property type="match status" value="1"/>
</dbReference>
<comment type="subcellular location">
    <subcellularLocation>
        <location evidence="1">Cell membrane</location>
        <topology evidence="1">Multi-pass membrane protein</topology>
    </subcellularLocation>
</comment>
<dbReference type="Gene3D" id="1.20.1250.20">
    <property type="entry name" value="MFS general substrate transporter like domains"/>
    <property type="match status" value="1"/>
</dbReference>
<dbReference type="EMBL" id="UGUY01000001">
    <property type="protein sequence ID" value="SUD67612.1"/>
    <property type="molecule type" value="Genomic_DNA"/>
</dbReference>
<proteinExistence type="predicted"/>
<dbReference type="Proteomes" id="UP000254602">
    <property type="component" value="Unassembled WGS sequence"/>
</dbReference>
<evidence type="ECO:0000313" key="10">
    <source>
        <dbReference type="EMBL" id="SUD67612.1"/>
    </source>
</evidence>
<keyword evidence="7 8" id="KW-0472">Membrane</keyword>
<keyword evidence="2" id="KW-0813">Transport</keyword>
<feature type="transmembrane region" description="Helical" evidence="8">
    <location>
        <begin position="307"/>
        <end position="324"/>
    </location>
</feature>
<keyword evidence="4 8" id="KW-0812">Transmembrane</keyword>